<keyword evidence="1" id="KW-0472">Membrane</keyword>
<dbReference type="RefSeq" id="WP_101299089.1">
    <property type="nucleotide sequence ID" value="NZ_CP025197.1"/>
</dbReference>
<feature type="transmembrane region" description="Helical" evidence="1">
    <location>
        <begin position="328"/>
        <end position="346"/>
    </location>
</feature>
<name>A0A2K9DYJ4_9FIRM</name>
<dbReference type="Proteomes" id="UP000233534">
    <property type="component" value="Chromosome"/>
</dbReference>
<evidence type="ECO:0000313" key="3">
    <source>
        <dbReference type="Proteomes" id="UP000233534"/>
    </source>
</evidence>
<feature type="transmembrane region" description="Helical" evidence="1">
    <location>
        <begin position="216"/>
        <end position="234"/>
    </location>
</feature>
<evidence type="ECO:0000313" key="2">
    <source>
        <dbReference type="EMBL" id="AUG56572.1"/>
    </source>
</evidence>
<dbReference type="AlphaFoldDB" id="A0A2K9DYJ4"/>
<dbReference type="KEGG" id="hsc:HVS_03110"/>
<protein>
    <submittedName>
        <fullName evidence="2">ABC-2 family transporter protein</fullName>
    </submittedName>
</protein>
<feature type="transmembrane region" description="Helical" evidence="1">
    <location>
        <begin position="366"/>
        <end position="391"/>
    </location>
</feature>
<evidence type="ECO:0000256" key="1">
    <source>
        <dbReference type="SAM" id="Phobius"/>
    </source>
</evidence>
<gene>
    <name evidence="2" type="ORF">HVS_03110</name>
</gene>
<dbReference type="EMBL" id="CP025197">
    <property type="protein sequence ID" value="AUG56572.1"/>
    <property type="molecule type" value="Genomic_DNA"/>
</dbReference>
<keyword evidence="1" id="KW-0812">Transmembrane</keyword>
<keyword evidence="1" id="KW-1133">Transmembrane helix</keyword>
<proteinExistence type="predicted"/>
<feature type="transmembrane region" description="Helical" evidence="1">
    <location>
        <begin position="300"/>
        <end position="321"/>
    </location>
</feature>
<organism evidence="2 3">
    <name type="scientific">Acetivibrio saccincola</name>
    <dbReference type="NCBI Taxonomy" id="1677857"/>
    <lineage>
        <taxon>Bacteria</taxon>
        <taxon>Bacillati</taxon>
        <taxon>Bacillota</taxon>
        <taxon>Clostridia</taxon>
        <taxon>Eubacteriales</taxon>
        <taxon>Oscillospiraceae</taxon>
        <taxon>Acetivibrio</taxon>
    </lineage>
</organism>
<sequence length="415" mass="47325">MRLFILEIRRCLKNPFFWIVSIVLFLFVNSQFSGDASGWSIKKPVPGQESYGTSITEDMSVIRQQSLVNLLAEYSNNRYTTYPYGFYRNIELNTKKNEAMEKLLSALTGMSIEKIKSIQSFSESGHSAIEGDKVLFPEEVDEVVNSTKNNITDDDYLNLMDKVDQLLGGGSPYSKRLIASRFGRIPKSYEEALQEYNDMLYKDKITGAFARLFCDYAGIAVGFLPIFLVVAFWYQDRKTNISHTLYSKKASSSKLILSRFFAMLILFTFIIMLMATFYNIKIIGVNGIENTDPFAFYKYSFLWLIPTLMVVLSVGMFTTILTNSPVGIIAMLGWWFIAMFGSEANMRGGYGFQLFLRHNILGDTKVYLNNIHIVLLNRGIYITISAILVLISIKIYNKKRKGEIYSGSSKKNNKK</sequence>
<accession>A0A2K9DYJ4</accession>
<feature type="transmembrane region" description="Helical" evidence="1">
    <location>
        <begin position="255"/>
        <end position="280"/>
    </location>
</feature>
<keyword evidence="3" id="KW-1185">Reference proteome</keyword>
<reference evidence="2 3" key="1">
    <citation type="submission" date="2017-12" db="EMBL/GenBank/DDBJ databases">
        <title>Complete genome sequence of Herbivorax saccincola GGR1, a novel Cellulosome-producing hydrolytic bacterium in a thermophilic biogas plant, established by Illumina and Nanopore MinION sequencing.</title>
        <authorList>
            <person name="Pechtl A."/>
            <person name="Ruckert C."/>
            <person name="Koeck D.E."/>
            <person name="Maus I."/>
            <person name="Winkler A."/>
            <person name="Kalinowski J."/>
            <person name="Puhler A."/>
            <person name="Schwarz W.W."/>
            <person name="Zverlov V.V."/>
            <person name="Schluter A."/>
            <person name="Liebl W."/>
        </authorList>
    </citation>
    <scope>NUCLEOTIDE SEQUENCE [LARGE SCALE GENOMIC DNA]</scope>
    <source>
        <strain evidence="3">SR1</strain>
    </source>
</reference>